<reference evidence="8" key="1">
    <citation type="submission" date="2016-10" db="EMBL/GenBank/DDBJ databases">
        <authorList>
            <person name="Varghese N."/>
            <person name="Submissions S."/>
        </authorList>
    </citation>
    <scope>NUCLEOTIDE SEQUENCE [LARGE SCALE GENOMIC DNA]</scope>
    <source>
        <strain evidence="8">CGMCC 1.6963</strain>
    </source>
</reference>
<dbReference type="Pfam" id="PF06081">
    <property type="entry name" value="ArAE_1"/>
    <property type="match status" value="1"/>
</dbReference>
<dbReference type="EMBL" id="FOHB01000009">
    <property type="protein sequence ID" value="SES47213.1"/>
    <property type="molecule type" value="Genomic_DNA"/>
</dbReference>
<evidence type="ECO:0000256" key="5">
    <source>
        <dbReference type="ARBA" id="ARBA00023136"/>
    </source>
</evidence>
<dbReference type="Proteomes" id="UP000199019">
    <property type="component" value="Unassembled WGS sequence"/>
</dbReference>
<accession>A0A1H9XNF8</accession>
<dbReference type="STRING" id="587636.SAMN05216199_4029"/>
<organism evidence="7 8">
    <name type="scientific">Pedococcus cremeus</name>
    <dbReference type="NCBI Taxonomy" id="587636"/>
    <lineage>
        <taxon>Bacteria</taxon>
        <taxon>Bacillati</taxon>
        <taxon>Actinomycetota</taxon>
        <taxon>Actinomycetes</taxon>
        <taxon>Micrococcales</taxon>
        <taxon>Intrasporangiaceae</taxon>
        <taxon>Pedococcus</taxon>
    </lineage>
</organism>
<gene>
    <name evidence="7" type="ORF">SAMN05216199_4029</name>
</gene>
<dbReference type="AlphaFoldDB" id="A0A1H9XNF8"/>
<feature type="transmembrane region" description="Helical" evidence="6">
    <location>
        <begin position="146"/>
        <end position="166"/>
    </location>
</feature>
<evidence type="ECO:0000256" key="4">
    <source>
        <dbReference type="ARBA" id="ARBA00022989"/>
    </source>
</evidence>
<evidence type="ECO:0000256" key="3">
    <source>
        <dbReference type="ARBA" id="ARBA00022692"/>
    </source>
</evidence>
<dbReference type="GO" id="GO:0005886">
    <property type="term" value="C:plasma membrane"/>
    <property type="evidence" value="ECO:0007669"/>
    <property type="project" value="UniProtKB-SubCell"/>
</dbReference>
<evidence type="ECO:0000313" key="7">
    <source>
        <dbReference type="EMBL" id="SES47213.1"/>
    </source>
</evidence>
<evidence type="ECO:0000256" key="1">
    <source>
        <dbReference type="ARBA" id="ARBA00004651"/>
    </source>
</evidence>
<evidence type="ECO:0000256" key="2">
    <source>
        <dbReference type="ARBA" id="ARBA00022475"/>
    </source>
</evidence>
<proteinExistence type="predicted"/>
<evidence type="ECO:0000256" key="6">
    <source>
        <dbReference type="SAM" id="Phobius"/>
    </source>
</evidence>
<feature type="transmembrane region" description="Helical" evidence="6">
    <location>
        <begin position="102"/>
        <end position="126"/>
    </location>
</feature>
<feature type="transmembrane region" description="Helical" evidence="6">
    <location>
        <begin position="173"/>
        <end position="191"/>
    </location>
</feature>
<keyword evidence="8" id="KW-1185">Reference proteome</keyword>
<keyword evidence="2" id="KW-1003">Cell membrane</keyword>
<dbReference type="InterPro" id="IPR010343">
    <property type="entry name" value="ArAE_1"/>
</dbReference>
<keyword evidence="4 6" id="KW-1133">Transmembrane helix</keyword>
<evidence type="ECO:0000313" key="8">
    <source>
        <dbReference type="Proteomes" id="UP000199019"/>
    </source>
</evidence>
<name>A0A1H9XNF8_9MICO</name>
<sequence>MRSPAARATLLPVADRRQRWQSAAERAADLAWPTRPRTWRDLPTRLRGTLSEVLRLTTAAVLSWLLAWQVTGTKYDLTSSLTALLVLQASAYSTVRMGLLRVGAVLTGVLVAVGFSTLAGLTWWSLGAVIAASLLLAKVFRLGAQALEVPISAMLILGVSAPDLVAEARVAHTLVGAAVGVLFNFVLPGAVPNRRAGNEVLRVAYAAAECLDGASRTLAAGQVTRRDLSEWAERARSVSGPLAVASRAVSQVEESRKLNPRALGTRSVEPVLRSGLDRLEGCVIAIRALFVVLMQELPDETPSAEQRPDRPGSPAYDEDARRAFAVVLDDIADCLRGFGQLVRAEAEGNLEEAERAMASSLEILRETRAILTELLMSRPSSDAGLWLLRGSILAAVEQVLVELDLERRFRQREEWQRSSALTLPRLTGLEVRLPRSRRAR</sequence>
<keyword evidence="3 6" id="KW-0812">Transmembrane</keyword>
<keyword evidence="5 6" id="KW-0472">Membrane</keyword>
<protein>
    <submittedName>
        <fullName evidence="7">Aromatic acid exporter family member 1</fullName>
    </submittedName>
</protein>
<comment type="subcellular location">
    <subcellularLocation>
        <location evidence="1">Cell membrane</location>
        <topology evidence="1">Multi-pass membrane protein</topology>
    </subcellularLocation>
</comment>